<protein>
    <submittedName>
        <fullName evidence="1">Uncharacterized protein</fullName>
    </submittedName>
</protein>
<dbReference type="EMBL" id="VDFW01000012">
    <property type="protein sequence ID" value="TNC25138.1"/>
    <property type="molecule type" value="Genomic_DNA"/>
</dbReference>
<comment type="caution">
    <text evidence="1">The sequence shown here is derived from an EMBL/GenBank/DDBJ whole genome shotgun (WGS) entry which is preliminary data.</text>
</comment>
<evidence type="ECO:0000313" key="1">
    <source>
        <dbReference type="EMBL" id="TNC25138.1"/>
    </source>
</evidence>
<name>A0A5C4M1B3_9PSEU</name>
<gene>
    <name evidence="1" type="ORF">FG385_15950</name>
</gene>
<keyword evidence="2" id="KW-1185">Reference proteome</keyword>
<organism evidence="1 2">
    <name type="scientific">Amycolatopsis alkalitolerans</name>
    <dbReference type="NCBI Taxonomy" id="2547244"/>
    <lineage>
        <taxon>Bacteria</taxon>
        <taxon>Bacillati</taxon>
        <taxon>Actinomycetota</taxon>
        <taxon>Actinomycetes</taxon>
        <taxon>Pseudonocardiales</taxon>
        <taxon>Pseudonocardiaceae</taxon>
        <taxon>Amycolatopsis</taxon>
    </lineage>
</organism>
<dbReference type="AlphaFoldDB" id="A0A5C4M1B3"/>
<accession>A0A5C4M1B3</accession>
<sequence>MRREEVGEGGEHHVGCFLGGTWPQPEITVPLFRPDGTTIPRFDSPAPEFAQVKAGDAIILPA</sequence>
<evidence type="ECO:0000313" key="2">
    <source>
        <dbReference type="Proteomes" id="UP000305546"/>
    </source>
</evidence>
<reference evidence="1 2" key="1">
    <citation type="submission" date="2019-06" db="EMBL/GenBank/DDBJ databases">
        <title>Amycolatopsis alkalitolerans sp. nov., isolated from Gastrodia elata Blume.</title>
        <authorList>
            <person name="Narsing Rao M.P."/>
            <person name="Li W.J."/>
        </authorList>
    </citation>
    <scope>NUCLEOTIDE SEQUENCE [LARGE SCALE GENOMIC DNA]</scope>
    <source>
        <strain evidence="1 2">SYSUP0005</strain>
    </source>
</reference>
<dbReference type="RefSeq" id="WP_139097526.1">
    <property type="nucleotide sequence ID" value="NZ_VDFW01000012.1"/>
</dbReference>
<dbReference type="Proteomes" id="UP000305546">
    <property type="component" value="Unassembled WGS sequence"/>
</dbReference>
<proteinExistence type="predicted"/>